<dbReference type="Proteomes" id="UP001589755">
    <property type="component" value="Unassembled WGS sequence"/>
</dbReference>
<protein>
    <submittedName>
        <fullName evidence="1">Uncharacterized protein</fullName>
    </submittedName>
</protein>
<name>A0ABV6D7Y6_9HYPH</name>
<keyword evidence="2" id="KW-1185">Reference proteome</keyword>
<dbReference type="RefSeq" id="WP_261522159.1">
    <property type="nucleotide sequence ID" value="NZ_JAODNW010000022.1"/>
</dbReference>
<accession>A0ABV6D7Y6</accession>
<sequence>MAEFRFDDQKSFDENFESYLKALESVDKDMAVVLRANARLLAPILRDGDRDTKARQEFNERVATALDDLLEAKPENEAG</sequence>
<gene>
    <name evidence="1" type="ORF">ACFFJ2_09975</name>
</gene>
<comment type="caution">
    <text evidence="1">The sequence shown here is derived from an EMBL/GenBank/DDBJ whole genome shotgun (WGS) entry which is preliminary data.</text>
</comment>
<evidence type="ECO:0000313" key="1">
    <source>
        <dbReference type="EMBL" id="MFC0208727.1"/>
    </source>
</evidence>
<dbReference type="EMBL" id="JBHLXD010000014">
    <property type="protein sequence ID" value="MFC0208727.1"/>
    <property type="molecule type" value="Genomic_DNA"/>
</dbReference>
<evidence type="ECO:0000313" key="2">
    <source>
        <dbReference type="Proteomes" id="UP001589755"/>
    </source>
</evidence>
<proteinExistence type="predicted"/>
<organism evidence="1 2">
    <name type="scientific">Chelativorans intermedius</name>
    <dbReference type="NCBI Taxonomy" id="515947"/>
    <lineage>
        <taxon>Bacteria</taxon>
        <taxon>Pseudomonadati</taxon>
        <taxon>Pseudomonadota</taxon>
        <taxon>Alphaproteobacteria</taxon>
        <taxon>Hyphomicrobiales</taxon>
        <taxon>Phyllobacteriaceae</taxon>
        <taxon>Chelativorans</taxon>
    </lineage>
</organism>
<reference evidence="1 2" key="1">
    <citation type="submission" date="2024-09" db="EMBL/GenBank/DDBJ databases">
        <authorList>
            <person name="Sun Q."/>
            <person name="Mori K."/>
        </authorList>
    </citation>
    <scope>NUCLEOTIDE SEQUENCE [LARGE SCALE GENOMIC DNA]</scope>
    <source>
        <strain evidence="1 2">CCM 8543</strain>
    </source>
</reference>